<feature type="domain" description="Multidrug resistance protein MdtA-like C-terminal permuted SH3" evidence="7">
    <location>
        <begin position="368"/>
        <end position="409"/>
    </location>
</feature>
<dbReference type="RefSeq" id="WP_199384680.1">
    <property type="nucleotide sequence ID" value="NZ_JAEMHM010000010.1"/>
</dbReference>
<dbReference type="SUPFAM" id="SSF111369">
    <property type="entry name" value="HlyD-like secretion proteins"/>
    <property type="match status" value="2"/>
</dbReference>
<evidence type="ECO:0000256" key="1">
    <source>
        <dbReference type="ARBA" id="ARBA00004196"/>
    </source>
</evidence>
<evidence type="ECO:0000313" key="9">
    <source>
        <dbReference type="Proteomes" id="UP000636888"/>
    </source>
</evidence>
<dbReference type="NCBIfam" id="TIGR01730">
    <property type="entry name" value="RND_mfp"/>
    <property type="match status" value="1"/>
</dbReference>
<evidence type="ECO:0000256" key="4">
    <source>
        <dbReference type="SAM" id="Coils"/>
    </source>
</evidence>
<proteinExistence type="inferred from homology"/>
<dbReference type="Proteomes" id="UP000636888">
    <property type="component" value="Unassembled WGS sequence"/>
</dbReference>
<dbReference type="Pfam" id="PF25917">
    <property type="entry name" value="BSH_RND"/>
    <property type="match status" value="1"/>
</dbReference>
<dbReference type="PANTHER" id="PTHR30469">
    <property type="entry name" value="MULTIDRUG RESISTANCE PROTEIN MDTA"/>
    <property type="match status" value="1"/>
</dbReference>
<protein>
    <submittedName>
        <fullName evidence="8">Efflux RND transporter periplasmic adaptor subunit</fullName>
    </submittedName>
</protein>
<evidence type="ECO:0000259" key="6">
    <source>
        <dbReference type="Pfam" id="PF25954"/>
    </source>
</evidence>
<dbReference type="PANTHER" id="PTHR30469:SF37">
    <property type="entry name" value="RAGD PROTEIN"/>
    <property type="match status" value="1"/>
</dbReference>
<organism evidence="8 9">
    <name type="scientific">Geomesophilobacter sediminis</name>
    <dbReference type="NCBI Taxonomy" id="2798584"/>
    <lineage>
        <taxon>Bacteria</taxon>
        <taxon>Pseudomonadati</taxon>
        <taxon>Thermodesulfobacteriota</taxon>
        <taxon>Desulfuromonadia</taxon>
        <taxon>Geobacterales</taxon>
        <taxon>Geobacteraceae</taxon>
        <taxon>Geomesophilobacter</taxon>
    </lineage>
</organism>
<evidence type="ECO:0000256" key="3">
    <source>
        <dbReference type="ARBA" id="ARBA00022448"/>
    </source>
</evidence>
<dbReference type="EMBL" id="JAEMHM010000010">
    <property type="protein sequence ID" value="MBJ6725791.1"/>
    <property type="molecule type" value="Genomic_DNA"/>
</dbReference>
<comment type="subcellular location">
    <subcellularLocation>
        <location evidence="1">Cell envelope</location>
    </subcellularLocation>
</comment>
<evidence type="ECO:0000259" key="7">
    <source>
        <dbReference type="Pfam" id="PF25967"/>
    </source>
</evidence>
<dbReference type="InterPro" id="IPR006143">
    <property type="entry name" value="RND_pump_MFP"/>
</dbReference>
<dbReference type="Pfam" id="PF25954">
    <property type="entry name" value="Beta-barrel_RND_2"/>
    <property type="match status" value="1"/>
</dbReference>
<dbReference type="InterPro" id="IPR058792">
    <property type="entry name" value="Beta-barrel_RND_2"/>
</dbReference>
<feature type="domain" description="Multidrug resistance protein MdtA-like barrel-sandwich hybrid" evidence="5">
    <location>
        <begin position="75"/>
        <end position="242"/>
    </location>
</feature>
<dbReference type="Pfam" id="PF25967">
    <property type="entry name" value="RND-MFP_C"/>
    <property type="match status" value="1"/>
</dbReference>
<dbReference type="AlphaFoldDB" id="A0A8J7LZ26"/>
<keyword evidence="9" id="KW-1185">Reference proteome</keyword>
<dbReference type="InterPro" id="IPR058627">
    <property type="entry name" value="MdtA-like_C"/>
</dbReference>
<dbReference type="InterPro" id="IPR058625">
    <property type="entry name" value="MdtA-like_BSH"/>
</dbReference>
<keyword evidence="4" id="KW-0175">Coiled coil</keyword>
<reference evidence="8" key="1">
    <citation type="submission" date="2020-12" db="EMBL/GenBank/DDBJ databases">
        <title>Geomonas sp. Red875, isolated from river sediment.</title>
        <authorList>
            <person name="Xu Z."/>
            <person name="Zhang Z."/>
            <person name="Masuda Y."/>
            <person name="Itoh H."/>
            <person name="Senoo K."/>
        </authorList>
    </citation>
    <scope>NUCLEOTIDE SEQUENCE</scope>
    <source>
        <strain evidence="8">Red875</strain>
    </source>
</reference>
<evidence type="ECO:0000256" key="2">
    <source>
        <dbReference type="ARBA" id="ARBA00009477"/>
    </source>
</evidence>
<gene>
    <name evidence="8" type="ORF">JFN93_13810</name>
</gene>
<comment type="similarity">
    <text evidence="2">Belongs to the membrane fusion protein (MFP) (TC 8.A.1) family.</text>
</comment>
<evidence type="ECO:0000313" key="8">
    <source>
        <dbReference type="EMBL" id="MBJ6725791.1"/>
    </source>
</evidence>
<sequence>MFLDRKKLLGPKCVLTTGAAALIAGALLFALKSGKPAAQRPGADNQAVSVAVAKVDVEDLNDEVNLTADLKPNQEVEVMAKVAGYVKAIYVDIGSQVHKGQLLAELEVPELADDLTRAKAALKRTEAEAERAKSELNRAQSAYNIARLSYSRLSNVASQRPGLVAQQELDDVKSRELAAEAQVASAQSSLAAAHEQIQENQAALAKIRTIIDYSRVTAPFDGVVTKRYADTGSMIQAGTASQTQAMPVVRLSQLNLLRITVPVPEPDVPVVRVGGDVQVNVPTVKRLFPGKVARFADKVNESTRTMNTEIDVPNDGHLLVPGMFAEVKLSLGRRRGVLTVPVAAVDVAKEKDAAGGAGNGSAAERVGTVLVVSPDNHLRLQQVRIGLETATRVEILSGLNQGELVVVGGRSSLQPGQAVLPKLTALGAGKA</sequence>
<dbReference type="Gene3D" id="2.40.30.170">
    <property type="match status" value="1"/>
</dbReference>
<name>A0A8J7LZ26_9BACT</name>
<evidence type="ECO:0000259" key="5">
    <source>
        <dbReference type="Pfam" id="PF25917"/>
    </source>
</evidence>
<keyword evidence="3" id="KW-0813">Transport</keyword>
<comment type="caution">
    <text evidence="8">The sequence shown here is derived from an EMBL/GenBank/DDBJ whole genome shotgun (WGS) entry which is preliminary data.</text>
</comment>
<feature type="coiled-coil region" evidence="4">
    <location>
        <begin position="108"/>
        <end position="149"/>
    </location>
</feature>
<dbReference type="GO" id="GO:0015562">
    <property type="term" value="F:efflux transmembrane transporter activity"/>
    <property type="evidence" value="ECO:0007669"/>
    <property type="project" value="TreeGrafter"/>
</dbReference>
<feature type="domain" description="CusB-like beta-barrel" evidence="6">
    <location>
        <begin position="260"/>
        <end position="330"/>
    </location>
</feature>
<dbReference type="GO" id="GO:1990281">
    <property type="term" value="C:efflux pump complex"/>
    <property type="evidence" value="ECO:0007669"/>
    <property type="project" value="TreeGrafter"/>
</dbReference>
<dbReference type="Gene3D" id="2.40.50.100">
    <property type="match status" value="1"/>
</dbReference>
<accession>A0A8J7LZ26</accession>
<dbReference type="Gene3D" id="1.10.287.470">
    <property type="entry name" value="Helix hairpin bin"/>
    <property type="match status" value="1"/>
</dbReference>
<dbReference type="Gene3D" id="2.40.420.20">
    <property type="match status" value="1"/>
</dbReference>